<feature type="region of interest" description="Disordered" evidence="1">
    <location>
        <begin position="728"/>
        <end position="827"/>
    </location>
</feature>
<feature type="compositionally biased region" description="Low complexity" evidence="1">
    <location>
        <begin position="1268"/>
        <end position="1278"/>
    </location>
</feature>
<dbReference type="PaxDb" id="3055-EDP09068"/>
<feature type="compositionally biased region" description="Low complexity" evidence="1">
    <location>
        <begin position="1758"/>
        <end position="1774"/>
    </location>
</feature>
<dbReference type="Proteomes" id="UP000006906">
    <property type="component" value="Chromosome 13"/>
</dbReference>
<feature type="region of interest" description="Disordered" evidence="1">
    <location>
        <begin position="1100"/>
        <end position="1136"/>
    </location>
</feature>
<evidence type="ECO:0000313" key="3">
    <source>
        <dbReference type="Proteomes" id="UP000006906"/>
    </source>
</evidence>
<feature type="compositionally biased region" description="Basic residues" evidence="1">
    <location>
        <begin position="1200"/>
        <end position="1209"/>
    </location>
</feature>
<feature type="region of interest" description="Disordered" evidence="1">
    <location>
        <begin position="532"/>
        <end position="559"/>
    </location>
</feature>
<organism evidence="2 3">
    <name type="scientific">Chlamydomonas reinhardtii</name>
    <name type="common">Chlamydomonas smithii</name>
    <dbReference type="NCBI Taxonomy" id="3055"/>
    <lineage>
        <taxon>Eukaryota</taxon>
        <taxon>Viridiplantae</taxon>
        <taxon>Chlorophyta</taxon>
        <taxon>core chlorophytes</taxon>
        <taxon>Chlorophyceae</taxon>
        <taxon>CS clade</taxon>
        <taxon>Chlamydomonadales</taxon>
        <taxon>Chlamydomonadaceae</taxon>
        <taxon>Chlamydomonas</taxon>
    </lineage>
</organism>
<feature type="region of interest" description="Disordered" evidence="1">
    <location>
        <begin position="906"/>
        <end position="964"/>
    </location>
</feature>
<evidence type="ECO:0000256" key="1">
    <source>
        <dbReference type="SAM" id="MobiDB-lite"/>
    </source>
</evidence>
<dbReference type="OrthoDB" id="552927at2759"/>
<gene>
    <name evidence="2" type="ORF">CHLRE_13g581300v5</name>
</gene>
<protein>
    <submittedName>
        <fullName evidence="2">Uncharacterized protein</fullName>
    </submittedName>
</protein>
<name>A0A2K3D0D4_CHLRE</name>
<feature type="compositionally biased region" description="Low complexity" evidence="1">
    <location>
        <begin position="1251"/>
        <end position="1261"/>
    </location>
</feature>
<feature type="compositionally biased region" description="Low complexity" evidence="1">
    <location>
        <begin position="23"/>
        <end position="38"/>
    </location>
</feature>
<feature type="region of interest" description="Disordered" evidence="1">
    <location>
        <begin position="10"/>
        <end position="39"/>
    </location>
</feature>
<keyword evidence="3" id="KW-1185">Reference proteome</keyword>
<dbReference type="KEGG" id="cre:CHLRE_13g581300v5"/>
<feature type="compositionally biased region" description="Low complexity" evidence="1">
    <location>
        <begin position="1715"/>
        <end position="1727"/>
    </location>
</feature>
<feature type="compositionally biased region" description="Gly residues" evidence="1">
    <location>
        <begin position="187"/>
        <end position="205"/>
    </location>
</feature>
<feature type="compositionally biased region" description="Polar residues" evidence="1">
    <location>
        <begin position="756"/>
        <end position="771"/>
    </location>
</feature>
<feature type="region of interest" description="Disordered" evidence="1">
    <location>
        <begin position="1715"/>
        <end position="1735"/>
    </location>
</feature>
<proteinExistence type="predicted"/>
<feature type="region of interest" description="Disordered" evidence="1">
    <location>
        <begin position="1748"/>
        <end position="1779"/>
    </location>
</feature>
<feature type="compositionally biased region" description="Low complexity" evidence="1">
    <location>
        <begin position="1210"/>
        <end position="1219"/>
    </location>
</feature>
<feature type="region of interest" description="Disordered" evidence="1">
    <location>
        <begin position="2823"/>
        <end position="2894"/>
    </location>
</feature>
<feature type="region of interest" description="Disordered" evidence="1">
    <location>
        <begin position="283"/>
        <end position="331"/>
    </location>
</feature>
<feature type="compositionally biased region" description="Low complexity" evidence="1">
    <location>
        <begin position="79"/>
        <end position="93"/>
    </location>
</feature>
<feature type="region of interest" description="Disordered" evidence="1">
    <location>
        <begin position="187"/>
        <end position="219"/>
    </location>
</feature>
<sequence length="2894" mass="281982">MPIGYLSHRLARSGSAGGTTNMQSASASTAQQQQPVASPRASKLLANEFIAAEAAVTSSNLLCAPPASHEPGVIPTPPVSSGLPPLPSSLDPSAGHHMAHCGYASTTPAHSSCGGGSSCGGSSTSGGGSVFAAPSTRLHSITSAASGSGSEAAAAGMARGVWSGVGLVCGTGSDDCGSSSGLVDGDGGRFAGNQSSGGSGSGSLGGSAESDAGGRATGCSGGVTSASVNTSLGGASTALCSSRATTDGGASACGSAGQHPSVGGAAAEEAWHGHAALHAVAEEAEEAPCATSGLRLSHADSDPHEPPPPSGACSPPQLPGSPRGGRSGGLPASILLGAAGLSGVPLPPASFLAAPESAGESPPAAGTHLWRRRGLEPQSDGGVLIGSVGLDAVEAAAAAPGLPPPGHGRVGAIIARLGGSSRSMGGCSGSRRSLMAVVDEAAEGPRAPLAATRSRIPRPLPPTAAAIATALIDGQAGAGPHQKKVVVPPLRLGALTAAAGLPVTANNGNFTVDAASPAESALSPLTPSGLLPAASDYSPKGPGSARRSRIPTAPSVDASSFAASPLGAGGSTAAASLRSSVPSAIARKASAAPMAAVSTTSRPQTRAVGAACASSYARGGSGGGPVSSSTSTIRKSLLVATAPSKAEAAGGLHTYQMPTRSSVLRASVSSLASIASHGTSASAAAAPRPPFNPSGRAPAAKPALGSASVRSSLAASTDMPLLRSEVATGKQAGGASGRATAKGGASSALPPWRWSTAATSIKQIPSLNSPREGQPGPSVRASFAAAPSSLGANPSPRTATATGSRIPTASPRPATVRSPRPTGLAATKSARAAAGPGAAAGGALQVRMRQQQQPMRPVRRYSQGGESACSDAAATARTLLAPGTGGGNYGAAASPAPSVPPLLTGASPPFGTPSRPGAGGWSPGSSPFANGGGSACSSSGRGRPQLRSPRCMSPVPQLPLSPGGRLVHGAPMSPGDEMPMASPDPLACVTSRKRLLAGAGGHADDGAEGKARRGLALAFDGEAGEVDGTLLLCGGAWARREAGAAKAWRGLAPCPSRRQTEVARGEEDGESSAAQALALAGLPEEAQPCVWGLGEALPGRSRRATKAARADGRHTSSGGGAWGSAGEESDGSSGSDVSFGLPAWAWKSVAALLDEPAGADAGAQAGADETGAWPQRQWLVASLAAATPPRRHGVDYPALRQHHHQHHQQQQHQHQQLLHTESGSGQGAGQRHVVPPSRPLPWSALEHDDPSLMPLRRLPSTPRRRRQQSAVAAAVPSRGTPCRLRPAASAAACAASDAAAAAVATPVVWSSSGEEEPAVPLPRAASPLGARARASAAAVDAACGEDGPQGHPLAPLSGRRLDAMVRESLRVRLSTVATPRRNGAACDHAFDDDDAVMHSAGIEQEHQQDDGGDVAFLNAYGAAAVAAVAAGGPLGDASMRRLRALEEAGTMLAGSASGVFGELGLGLALREGDGRALEPRPTLDSVGGAPPEPVAAAAATVAVMEFVEQRHPLVGTVYESEAEEEACDADMLSYGGRLPEGGQQKQKLMLPLPPLVSAPASPMPVASLGVASTAPGGSPSATATAAAGLAGPLQPSGALPLPTSLSVTAAGNAAATTPTTTSRSCGGASGPVAASLPVAAHQHQQQRYDAEDEAQVLLASVECLPQQQQQHRRPTPADVSTPSGAATLRTRHRRVDSRYSDGDGLCLASPSFGAAPATSAGAASPQPLAGSETGACTAASALPAWPAEALESEEPRGRSLSRAGSGGSSSSAQRHPSLERLRGSVAQALESLRVSGNGMSGGLTGSGGSGSLVKQGLQSAGSSGALATAAYVPEEAMLLLPSPPAEAVAAAAEPEAPPQVTLLQAGESLQVAGVASAAASGELVTSGSVAADATTTPRGMSRFYGLSTVMSVLGAAAAGAAGALGGASVAAGGGAAAAGTAAAATASAGGAAAAAAGATTAAAAGATAAAGAVAVTVGPVVAVAGLAAAAVAAAGAAFIPRSYYSRWSLSPRGSVGIATAAAPAATTAAAGALHDNAAPVFGSDVHADDGIQGAVPAADAFAGALGAAAAAAAAGDGFAGDLCGGLEAEVSAWTLIEQKQQAAAPPSLTDSAAASRCSSRAVSGGSAAPPTTPCAAYAAVAGAALHAAALLLLTAADEAATAGAAVAVAAVVAEQGAMEALAEARQRLLGVTLAAEVAKVAADAVDGEAAASEAVVELVARRKRWMQLAAEQAGADAAGSLASAAAVNDAVVAYVAAAEQAKQRQQQRRRQQLVLASLAAASEVAGAQAADAVRAAAAEPAALLRLAHSRQVVVQMSLAVEAAGAAEAVRAQRAESAALQAAAEMRATSIGAGTAAAAAIRGGVAQAEAWQRLALLRRVTLSAALAVEAAAAAAQLRAEVAELAALRALVARRDHALATAAGAIAGDAALAVRSADGAATAVGLMAASRQALLQAVSEATGSQAGASVQASSALVDQAAAFVARRRALLQRISAVAAADAAIAAHASAASAVDMSALVARRSAMLATLSHATAEGAAAAVSAAAAEHDACVVMAAELAQQRELERAAVEAAAAAAARLAADLEEAGRASGAAAFTSVLATAAEAAAQEEEAARCDLRSRHRQLMSVAARRAGADAADAVRATAAEERGLRRLAAKALAAQQQMSVCATVLGTTVALLAAAAPARAAASASLSASASWAASTADAEAAPAAVVPPSRRRRVAAAAVRVAEPSVGEEEAMAARRAAMEVPRSFPLRSFCGLMSSGSLGGQAFVESFPLTLRPFCGSDGGHSSGCGSDVGDLEADVSGDVGAGAGAGAAVTNGLGEQLGRPGSADAGSAKLVSSHPVALNDSSDAESEDEAVEGRVNGAAAKAPGAQCGGRQAAPGLRSFPLPLKEL</sequence>
<feature type="region of interest" description="Disordered" evidence="1">
    <location>
        <begin position="72"/>
        <end position="95"/>
    </location>
</feature>
<evidence type="ECO:0000313" key="2">
    <source>
        <dbReference type="EMBL" id="PNW74002.1"/>
    </source>
</evidence>
<dbReference type="Gramene" id="PNW74002">
    <property type="protein sequence ID" value="PNW74002"/>
    <property type="gene ID" value="CHLRE_13g581300v5"/>
</dbReference>
<dbReference type="RefSeq" id="XP_042917547.1">
    <property type="nucleotide sequence ID" value="XM_043069572.1"/>
</dbReference>
<feature type="compositionally biased region" description="Polar residues" evidence="1">
    <location>
        <begin position="790"/>
        <end position="807"/>
    </location>
</feature>
<dbReference type="GeneID" id="66056005"/>
<dbReference type="InParanoid" id="A0A2K3D0D4"/>
<dbReference type="EMBL" id="CM008974">
    <property type="protein sequence ID" value="PNW74002.1"/>
    <property type="molecule type" value="Genomic_DNA"/>
</dbReference>
<reference evidence="2 3" key="1">
    <citation type="journal article" date="2007" name="Science">
        <title>The Chlamydomonas genome reveals the evolution of key animal and plant functions.</title>
        <authorList>
            <person name="Merchant S.S."/>
            <person name="Prochnik S.E."/>
            <person name="Vallon O."/>
            <person name="Harris E.H."/>
            <person name="Karpowicz S.J."/>
            <person name="Witman G.B."/>
            <person name="Terry A."/>
            <person name="Salamov A."/>
            <person name="Fritz-Laylin L.K."/>
            <person name="Marechal-Drouard L."/>
            <person name="Marshall W.F."/>
            <person name="Qu L.H."/>
            <person name="Nelson D.R."/>
            <person name="Sanderfoot A.A."/>
            <person name="Spalding M.H."/>
            <person name="Kapitonov V.V."/>
            <person name="Ren Q."/>
            <person name="Ferris P."/>
            <person name="Lindquist E."/>
            <person name="Shapiro H."/>
            <person name="Lucas S.M."/>
            <person name="Grimwood J."/>
            <person name="Schmutz J."/>
            <person name="Cardol P."/>
            <person name="Cerutti H."/>
            <person name="Chanfreau G."/>
            <person name="Chen C.L."/>
            <person name="Cognat V."/>
            <person name="Croft M.T."/>
            <person name="Dent R."/>
            <person name="Dutcher S."/>
            <person name="Fernandez E."/>
            <person name="Fukuzawa H."/>
            <person name="Gonzalez-Ballester D."/>
            <person name="Gonzalez-Halphen D."/>
            <person name="Hallmann A."/>
            <person name="Hanikenne M."/>
            <person name="Hippler M."/>
            <person name="Inwood W."/>
            <person name="Jabbari K."/>
            <person name="Kalanon M."/>
            <person name="Kuras R."/>
            <person name="Lefebvre P.A."/>
            <person name="Lemaire S.D."/>
            <person name="Lobanov A.V."/>
            <person name="Lohr M."/>
            <person name="Manuell A."/>
            <person name="Meier I."/>
            <person name="Mets L."/>
            <person name="Mittag M."/>
            <person name="Mittelmeier T."/>
            <person name="Moroney J.V."/>
            <person name="Moseley J."/>
            <person name="Napoli C."/>
            <person name="Nedelcu A.M."/>
            <person name="Niyogi K."/>
            <person name="Novoselov S.V."/>
            <person name="Paulsen I.T."/>
            <person name="Pazour G."/>
            <person name="Purton S."/>
            <person name="Ral J.P."/>
            <person name="Riano-Pachon D.M."/>
            <person name="Riekhof W."/>
            <person name="Rymarquis L."/>
            <person name="Schroda M."/>
            <person name="Stern D."/>
            <person name="Umen J."/>
            <person name="Willows R."/>
            <person name="Wilson N."/>
            <person name="Zimmer S.L."/>
            <person name="Allmer J."/>
            <person name="Balk J."/>
            <person name="Bisova K."/>
            <person name="Chen C.J."/>
            <person name="Elias M."/>
            <person name="Gendler K."/>
            <person name="Hauser C."/>
            <person name="Lamb M.R."/>
            <person name="Ledford H."/>
            <person name="Long J.C."/>
            <person name="Minagawa J."/>
            <person name="Page M.D."/>
            <person name="Pan J."/>
            <person name="Pootakham W."/>
            <person name="Roje S."/>
            <person name="Rose A."/>
            <person name="Stahlberg E."/>
            <person name="Terauchi A.M."/>
            <person name="Yang P."/>
            <person name="Ball S."/>
            <person name="Bowler C."/>
            <person name="Dieckmann C.L."/>
            <person name="Gladyshev V.N."/>
            <person name="Green P."/>
            <person name="Jorgensen R."/>
            <person name="Mayfield S."/>
            <person name="Mueller-Roeber B."/>
            <person name="Rajamani S."/>
            <person name="Sayre R.T."/>
            <person name="Brokstein P."/>
            <person name="Dubchak I."/>
            <person name="Goodstein D."/>
            <person name="Hornick L."/>
            <person name="Huang Y.W."/>
            <person name="Jhaveri J."/>
            <person name="Luo Y."/>
            <person name="Martinez D."/>
            <person name="Ngau W.C."/>
            <person name="Otillar B."/>
            <person name="Poliakov A."/>
            <person name="Porter A."/>
            <person name="Szajkowski L."/>
            <person name="Werner G."/>
            <person name="Zhou K."/>
            <person name="Grigoriev I.V."/>
            <person name="Rokhsar D.S."/>
            <person name="Grossman A.R."/>
        </authorList>
    </citation>
    <scope>NUCLEOTIDE SEQUENCE [LARGE SCALE GENOMIC DNA]</scope>
    <source>
        <strain evidence="3">CC-503</strain>
    </source>
</reference>
<feature type="region of interest" description="Disordered" evidence="1">
    <location>
        <begin position="1665"/>
        <end position="1702"/>
    </location>
</feature>
<feature type="region of interest" description="Disordered" evidence="1">
    <location>
        <begin position="1200"/>
        <end position="1282"/>
    </location>
</feature>
<feature type="region of interest" description="Disordered" evidence="1">
    <location>
        <begin position="680"/>
        <end position="704"/>
    </location>
</feature>
<dbReference type="ExpressionAtlas" id="A0A2K3D0D4">
    <property type="expression patterns" value="baseline"/>
</dbReference>
<accession>A0A2K3D0D4</accession>